<reference evidence="2 3" key="1">
    <citation type="submission" date="2020-10" db="EMBL/GenBank/DDBJ databases">
        <authorList>
            <person name="Peeters C."/>
        </authorList>
    </citation>
    <scope>NUCLEOTIDE SEQUENCE [LARGE SCALE GENOMIC DNA]</scope>
    <source>
        <strain evidence="2 3">LMG 27952</strain>
    </source>
</reference>
<keyword evidence="3" id="KW-1185">Reference proteome</keyword>
<organism evidence="2 3">
    <name type="scientific">Paraburkholderia hiiakae</name>
    <dbReference type="NCBI Taxonomy" id="1081782"/>
    <lineage>
        <taxon>Bacteria</taxon>
        <taxon>Pseudomonadati</taxon>
        <taxon>Pseudomonadota</taxon>
        <taxon>Betaproteobacteria</taxon>
        <taxon>Burkholderiales</taxon>
        <taxon>Burkholderiaceae</taxon>
        <taxon>Paraburkholderia</taxon>
    </lineage>
</organism>
<accession>A0ABN7HNZ1</accession>
<proteinExistence type="predicted"/>
<dbReference type="EMBL" id="CAJHCQ010000005">
    <property type="protein sequence ID" value="CAD6529169.1"/>
    <property type="molecule type" value="Genomic_DNA"/>
</dbReference>
<sequence length="181" mass="19508">MADGNAALIALIGVLAGGYVNNFLAEDYRRFRDGTALAGALAGELGSHMQAFPLLRTMLTILKTAVEQGESPSLRRFDPPNDPIYEANVGKIGLLGGKLAEEVAFAYQQIRAFRLNFALILSHHEDMKAPEIVVRLSACLETINRGDARAVALLADLKTLASQRYLDARLSGILSKIAGIN</sequence>
<keyword evidence="1" id="KW-1133">Transmembrane helix</keyword>
<keyword evidence="1" id="KW-0472">Membrane</keyword>
<evidence type="ECO:0000313" key="2">
    <source>
        <dbReference type="EMBL" id="CAD6529169.1"/>
    </source>
</evidence>
<name>A0ABN7HNZ1_9BURK</name>
<keyword evidence="1" id="KW-0812">Transmembrane</keyword>
<evidence type="ECO:0000256" key="1">
    <source>
        <dbReference type="SAM" id="Phobius"/>
    </source>
</evidence>
<dbReference type="RefSeq" id="WP_201696020.1">
    <property type="nucleotide sequence ID" value="NZ_CAJHCQ010000005.1"/>
</dbReference>
<feature type="transmembrane region" description="Helical" evidence="1">
    <location>
        <begin position="6"/>
        <end position="24"/>
    </location>
</feature>
<gene>
    <name evidence="2" type="ORF">LMG27952_02269</name>
</gene>
<evidence type="ECO:0000313" key="3">
    <source>
        <dbReference type="Proteomes" id="UP000656319"/>
    </source>
</evidence>
<dbReference type="Proteomes" id="UP000656319">
    <property type="component" value="Unassembled WGS sequence"/>
</dbReference>
<comment type="caution">
    <text evidence="2">The sequence shown here is derived from an EMBL/GenBank/DDBJ whole genome shotgun (WGS) entry which is preliminary data.</text>
</comment>
<protein>
    <submittedName>
        <fullName evidence="2">Uncharacterized protein</fullName>
    </submittedName>
</protein>